<evidence type="ECO:0000259" key="3">
    <source>
        <dbReference type="Pfam" id="PF01841"/>
    </source>
</evidence>
<evidence type="ECO:0000259" key="4">
    <source>
        <dbReference type="Pfam" id="PF12969"/>
    </source>
</evidence>
<proteinExistence type="predicted"/>
<evidence type="ECO:0000256" key="1">
    <source>
        <dbReference type="SAM" id="Phobius"/>
    </source>
</evidence>
<dbReference type="Pfam" id="PF10754">
    <property type="entry name" value="DUF2569"/>
    <property type="match status" value="1"/>
</dbReference>
<comment type="caution">
    <text evidence="5">The sequence shown here is derived from an EMBL/GenBank/DDBJ whole genome shotgun (WGS) entry which is preliminary data.</text>
</comment>
<dbReference type="Pfam" id="PF01841">
    <property type="entry name" value="Transglut_core"/>
    <property type="match status" value="1"/>
</dbReference>
<evidence type="ECO:0008006" key="7">
    <source>
        <dbReference type="Google" id="ProtNLM"/>
    </source>
</evidence>
<protein>
    <recommendedName>
        <fullName evidence="7">DUF3857 domain-containing protein</fullName>
    </recommendedName>
</protein>
<evidence type="ECO:0000313" key="6">
    <source>
        <dbReference type="Proteomes" id="UP000240608"/>
    </source>
</evidence>
<dbReference type="InterPro" id="IPR024618">
    <property type="entry name" value="DUF3857"/>
</dbReference>
<evidence type="ECO:0000256" key="2">
    <source>
        <dbReference type="SAM" id="SignalP"/>
    </source>
</evidence>
<feature type="transmembrane region" description="Helical" evidence="1">
    <location>
        <begin position="648"/>
        <end position="668"/>
    </location>
</feature>
<dbReference type="Gene3D" id="2.60.40.3140">
    <property type="match status" value="1"/>
</dbReference>
<dbReference type="InterPro" id="IPR038765">
    <property type="entry name" value="Papain-like_cys_pep_sf"/>
</dbReference>
<accession>A0A2T4DT73</accession>
<feature type="transmembrane region" description="Helical" evidence="1">
    <location>
        <begin position="769"/>
        <end position="791"/>
    </location>
</feature>
<feature type="transmembrane region" description="Helical" evidence="1">
    <location>
        <begin position="797"/>
        <end position="817"/>
    </location>
</feature>
<dbReference type="EMBL" id="PYVU01000028">
    <property type="protein sequence ID" value="PTB97003.1"/>
    <property type="molecule type" value="Genomic_DNA"/>
</dbReference>
<dbReference type="Proteomes" id="UP000240608">
    <property type="component" value="Unassembled WGS sequence"/>
</dbReference>
<dbReference type="Pfam" id="PF12969">
    <property type="entry name" value="DUF3857"/>
    <property type="match status" value="1"/>
</dbReference>
<reference evidence="5 6" key="1">
    <citation type="submission" date="2018-03" db="EMBL/GenBank/DDBJ databases">
        <title>Cross-interface Injection: A General Nanoliter Liquid Handling Method Applied to Single Cells Genome Amplification Automated Nanoliter Liquid Handling Applied to Single Cell Multiple Displacement Amplification.</title>
        <authorList>
            <person name="Yun J."/>
            <person name="Xu P."/>
            <person name="Xu J."/>
            <person name="Dai X."/>
            <person name="Wang Y."/>
            <person name="Zheng X."/>
            <person name="Cao C."/>
            <person name="Yi Q."/>
            <person name="Zhu Y."/>
            <person name="Wang L."/>
            <person name="Dong Z."/>
            <person name="Huang Y."/>
            <person name="Huang L."/>
            <person name="Du W."/>
        </authorList>
    </citation>
    <scope>NUCLEOTIDE SEQUENCE [LARGE SCALE GENOMIC DNA]</scope>
    <source>
        <strain evidence="5 6">Z-D1-2</strain>
    </source>
</reference>
<organism evidence="5 6">
    <name type="scientific">Marivirga lumbricoides</name>
    <dbReference type="NCBI Taxonomy" id="1046115"/>
    <lineage>
        <taxon>Bacteria</taxon>
        <taxon>Pseudomonadati</taxon>
        <taxon>Bacteroidota</taxon>
        <taxon>Cytophagia</taxon>
        <taxon>Cytophagales</taxon>
        <taxon>Marivirgaceae</taxon>
        <taxon>Marivirga</taxon>
    </lineage>
</organism>
<dbReference type="SUPFAM" id="SSF54001">
    <property type="entry name" value="Cysteine proteinases"/>
    <property type="match status" value="1"/>
</dbReference>
<dbReference type="Gene3D" id="3.10.620.30">
    <property type="match status" value="1"/>
</dbReference>
<feature type="transmembrane region" description="Helical" evidence="1">
    <location>
        <begin position="733"/>
        <end position="757"/>
    </location>
</feature>
<sequence>MRFLFLISVLLLQFLPVFSQQIKTTKAPGWIKSYSWTDDSEKPYTTKGIHNLLLSHQYNLQTEEVYVKNAYKIVDANGISDGATIQISFDPTYEKLSIHSITIHRGNQKSKEITPDFMLLQREENAEINMYDGSYTAIMNLEDIRVGDIIEFEHTIKGMNPVQNGLFSKTCYLKGFYSISRRNIEVINTSQNKLTHYSSSGNLKELVQTHSGYTVNLTELEGIKYEDQAPLWYEFSDFIIFTQFNQQKFTDWSSRLFSISSSEHKSVSDKVEELIAGESTKIGMAEKLINFTQDEIRYLSLSAGMSAYKPKGPAKALKDRYGDCKDKSLLLVTMLKSIGIKAFPVLVNTYDREHVADLPLTPQIFNHCIVMLEWESKSIFIDPTISQQGGTLYNTYLPDYCKGYIVTDTSVTYSDIPQSSNGRTEITQDFYIKGSQEPVQFKVLTEYYGRNADEYRPSFELADQQTIKDSYIDHYERFFDNVEFSSEIESLSYPETNMFKVLENYELKDFWKDPKNPGLQSKAIYAEIVYNNMLTEFQKRRNSPLSLNFPTEIIQRIYIHMPEPTNFYPDWQEVKNEFFEFSRSLSYDSYNQKVNFICKFKVLKDHVPPNKVEYYKARIEQVNELLGIEIAPPLQGNLSAGTTSTINWPFIVAGIFLTLLFTFLATILNKKFDPVSKFYRYRYEKIEGVLWLVCIGLLISPILIIKNLVQGIYFDSSVWSAITSTQSANFNPFLAFILSLDFAFTLLHLVFCGLIIYQFFKKRSSLRSLITVFYALNLSYAMGLIILNVFFNIELNFNPFIAFLKAFIAAAIWIPYFQISNRAKETFVYQRKPILEEKK</sequence>
<evidence type="ECO:0000313" key="5">
    <source>
        <dbReference type="EMBL" id="PTB97003.1"/>
    </source>
</evidence>
<keyword evidence="2" id="KW-0732">Signal</keyword>
<feature type="domain" description="DUF3857" evidence="4">
    <location>
        <begin position="62"/>
        <end position="212"/>
    </location>
</feature>
<feature type="transmembrane region" description="Helical" evidence="1">
    <location>
        <begin position="689"/>
        <end position="713"/>
    </location>
</feature>
<keyword evidence="1" id="KW-1133">Transmembrane helix</keyword>
<feature type="domain" description="Transglutaminase-like" evidence="3">
    <location>
        <begin position="271"/>
        <end position="353"/>
    </location>
</feature>
<keyword evidence="1" id="KW-0812">Transmembrane</keyword>
<feature type="chain" id="PRO_5015755628" description="DUF3857 domain-containing protein" evidence="2">
    <location>
        <begin position="20"/>
        <end position="839"/>
    </location>
</feature>
<name>A0A2T4DT73_9BACT</name>
<dbReference type="AlphaFoldDB" id="A0A2T4DT73"/>
<dbReference type="InterPro" id="IPR002931">
    <property type="entry name" value="Transglutaminase-like"/>
</dbReference>
<feature type="signal peptide" evidence="2">
    <location>
        <begin position="1"/>
        <end position="19"/>
    </location>
</feature>
<gene>
    <name evidence="5" type="ORF">C9994_04860</name>
</gene>
<dbReference type="InterPro" id="IPR019690">
    <property type="entry name" value="DUF2569"/>
</dbReference>
<keyword evidence="1" id="KW-0472">Membrane</keyword>